<keyword evidence="4" id="KW-0238">DNA-binding</keyword>
<name>A0A1I1E914_9SPHI</name>
<keyword evidence="3" id="KW-0731">Sigma factor</keyword>
<evidence type="ECO:0000256" key="2">
    <source>
        <dbReference type="ARBA" id="ARBA00023015"/>
    </source>
</evidence>
<dbReference type="GO" id="GO:0003677">
    <property type="term" value="F:DNA binding"/>
    <property type="evidence" value="ECO:0007669"/>
    <property type="project" value="UniProtKB-KW"/>
</dbReference>
<feature type="domain" description="RNA polymerase sigma-70 region 2" evidence="6">
    <location>
        <begin position="27"/>
        <end position="91"/>
    </location>
</feature>
<sequence>MPTTNEEIVQQYIAGCLQHDRESQYALFKYFHSYAMGICKRYARRSDEASDILSESFLKIFNHIDQYDASKPFKSWIGRIITNTAIDYYRASLKFAQQEDVDEHVSMSNEASIYSKLAYDDLLALIRSLSPAYRTVFNLYAIDGYSHDEIAKMLGININTSKSNLHKARKKLQELLDKTANERMGTQADNDGQLIR</sequence>
<evidence type="ECO:0000313" key="8">
    <source>
        <dbReference type="EMBL" id="SFB81453.1"/>
    </source>
</evidence>
<evidence type="ECO:0000256" key="4">
    <source>
        <dbReference type="ARBA" id="ARBA00023125"/>
    </source>
</evidence>
<evidence type="ECO:0000256" key="5">
    <source>
        <dbReference type="ARBA" id="ARBA00023163"/>
    </source>
</evidence>
<accession>A0A1I1E914</accession>
<keyword evidence="2" id="KW-0805">Transcription regulation</keyword>
<dbReference type="Gene3D" id="1.10.10.10">
    <property type="entry name" value="Winged helix-like DNA-binding domain superfamily/Winged helix DNA-binding domain"/>
    <property type="match status" value="1"/>
</dbReference>
<dbReference type="Gene3D" id="1.10.1740.10">
    <property type="match status" value="1"/>
</dbReference>
<dbReference type="EMBL" id="FOLL01000001">
    <property type="protein sequence ID" value="SFB81453.1"/>
    <property type="molecule type" value="Genomic_DNA"/>
</dbReference>
<keyword evidence="9" id="KW-1185">Reference proteome</keyword>
<dbReference type="PANTHER" id="PTHR43133">
    <property type="entry name" value="RNA POLYMERASE ECF-TYPE SIGMA FACTO"/>
    <property type="match status" value="1"/>
</dbReference>
<evidence type="ECO:0000256" key="1">
    <source>
        <dbReference type="ARBA" id="ARBA00010641"/>
    </source>
</evidence>
<dbReference type="InterPro" id="IPR013249">
    <property type="entry name" value="RNA_pol_sigma70_r4_t2"/>
</dbReference>
<dbReference type="InterPro" id="IPR039425">
    <property type="entry name" value="RNA_pol_sigma-70-like"/>
</dbReference>
<dbReference type="NCBIfam" id="TIGR02937">
    <property type="entry name" value="sigma70-ECF"/>
    <property type="match status" value="1"/>
</dbReference>
<dbReference type="GO" id="GO:0006352">
    <property type="term" value="P:DNA-templated transcription initiation"/>
    <property type="evidence" value="ECO:0007669"/>
    <property type="project" value="InterPro"/>
</dbReference>
<reference evidence="8 9" key="1">
    <citation type="submission" date="2016-10" db="EMBL/GenBank/DDBJ databases">
        <authorList>
            <person name="de Groot N.N."/>
        </authorList>
    </citation>
    <scope>NUCLEOTIDE SEQUENCE [LARGE SCALE GENOMIC DNA]</scope>
    <source>
        <strain evidence="8 9">DSM 22900</strain>
    </source>
</reference>
<dbReference type="Pfam" id="PF08281">
    <property type="entry name" value="Sigma70_r4_2"/>
    <property type="match status" value="1"/>
</dbReference>
<dbReference type="STRING" id="623281.SAMN05421747_101281"/>
<organism evidence="8 9">
    <name type="scientific">Parapedobacter composti</name>
    <dbReference type="NCBI Taxonomy" id="623281"/>
    <lineage>
        <taxon>Bacteria</taxon>
        <taxon>Pseudomonadati</taxon>
        <taxon>Bacteroidota</taxon>
        <taxon>Sphingobacteriia</taxon>
        <taxon>Sphingobacteriales</taxon>
        <taxon>Sphingobacteriaceae</taxon>
        <taxon>Parapedobacter</taxon>
    </lineage>
</organism>
<dbReference type="Pfam" id="PF04542">
    <property type="entry name" value="Sigma70_r2"/>
    <property type="match status" value="1"/>
</dbReference>
<proteinExistence type="inferred from homology"/>
<dbReference type="GO" id="GO:0016987">
    <property type="term" value="F:sigma factor activity"/>
    <property type="evidence" value="ECO:0007669"/>
    <property type="project" value="UniProtKB-KW"/>
</dbReference>
<evidence type="ECO:0000256" key="3">
    <source>
        <dbReference type="ARBA" id="ARBA00023082"/>
    </source>
</evidence>
<feature type="domain" description="RNA polymerase sigma factor 70 region 4 type 2" evidence="7">
    <location>
        <begin position="120"/>
        <end position="172"/>
    </location>
</feature>
<dbReference type="CDD" id="cd06171">
    <property type="entry name" value="Sigma70_r4"/>
    <property type="match status" value="1"/>
</dbReference>
<dbReference type="RefSeq" id="WP_211657490.1">
    <property type="nucleotide sequence ID" value="NZ_FOLL01000001.1"/>
</dbReference>
<dbReference type="InterPro" id="IPR013324">
    <property type="entry name" value="RNA_pol_sigma_r3/r4-like"/>
</dbReference>
<dbReference type="InterPro" id="IPR007627">
    <property type="entry name" value="RNA_pol_sigma70_r2"/>
</dbReference>
<dbReference type="InterPro" id="IPR013325">
    <property type="entry name" value="RNA_pol_sigma_r2"/>
</dbReference>
<protein>
    <submittedName>
        <fullName evidence="8">RNA polymerase sigma-70 factor, ECF subfamily</fullName>
    </submittedName>
</protein>
<evidence type="ECO:0000259" key="6">
    <source>
        <dbReference type="Pfam" id="PF04542"/>
    </source>
</evidence>
<dbReference type="AlphaFoldDB" id="A0A1I1E914"/>
<evidence type="ECO:0000313" key="9">
    <source>
        <dbReference type="Proteomes" id="UP000199577"/>
    </source>
</evidence>
<dbReference type="Proteomes" id="UP000199577">
    <property type="component" value="Unassembled WGS sequence"/>
</dbReference>
<dbReference type="SUPFAM" id="SSF88659">
    <property type="entry name" value="Sigma3 and sigma4 domains of RNA polymerase sigma factors"/>
    <property type="match status" value="1"/>
</dbReference>
<evidence type="ECO:0000259" key="7">
    <source>
        <dbReference type="Pfam" id="PF08281"/>
    </source>
</evidence>
<comment type="similarity">
    <text evidence="1">Belongs to the sigma-70 factor family. ECF subfamily.</text>
</comment>
<dbReference type="SUPFAM" id="SSF88946">
    <property type="entry name" value="Sigma2 domain of RNA polymerase sigma factors"/>
    <property type="match status" value="1"/>
</dbReference>
<dbReference type="InterPro" id="IPR014284">
    <property type="entry name" value="RNA_pol_sigma-70_dom"/>
</dbReference>
<keyword evidence="5" id="KW-0804">Transcription</keyword>
<dbReference type="PANTHER" id="PTHR43133:SF8">
    <property type="entry name" value="RNA POLYMERASE SIGMA FACTOR HI_1459-RELATED"/>
    <property type="match status" value="1"/>
</dbReference>
<gene>
    <name evidence="8" type="ORF">SAMN05421747_101281</name>
</gene>
<dbReference type="InterPro" id="IPR036388">
    <property type="entry name" value="WH-like_DNA-bd_sf"/>
</dbReference>